<keyword evidence="5" id="KW-0067">ATP-binding</keyword>
<keyword evidence="4" id="KW-0611">Plant defense</keyword>
<dbReference type="Gene3D" id="1.10.8.430">
    <property type="entry name" value="Helical domain of apoptotic protease-activating factors"/>
    <property type="match status" value="2"/>
</dbReference>
<dbReference type="SUPFAM" id="SSF52540">
    <property type="entry name" value="P-loop containing nucleoside triphosphate hydrolases"/>
    <property type="match status" value="2"/>
</dbReference>
<dbReference type="FunFam" id="1.10.8.430:FF:000003">
    <property type="entry name" value="Probable disease resistance protein At5g66910"/>
    <property type="match status" value="1"/>
</dbReference>
<evidence type="ECO:0000259" key="8">
    <source>
        <dbReference type="Pfam" id="PF23598"/>
    </source>
</evidence>
<dbReference type="InterPro" id="IPR003591">
    <property type="entry name" value="Leu-rich_rpt_typical-subtyp"/>
</dbReference>
<dbReference type="InterPro" id="IPR011009">
    <property type="entry name" value="Kinase-like_dom_sf"/>
</dbReference>
<evidence type="ECO:0000313" key="9">
    <source>
        <dbReference type="EMBL" id="CAD6266611.1"/>
    </source>
</evidence>
<dbReference type="PANTHER" id="PTHR33463:SF207">
    <property type="entry name" value="AAA+ ATPASE DOMAIN-CONTAINING PROTEIN"/>
    <property type="match status" value="1"/>
</dbReference>
<keyword evidence="2" id="KW-0433">Leucine-rich repeat</keyword>
<feature type="coiled-coil region" evidence="6">
    <location>
        <begin position="132"/>
        <end position="166"/>
    </location>
</feature>
<comment type="similarity">
    <text evidence="1">Belongs to the disease resistance NB-LRR family.</text>
</comment>
<dbReference type="Gene3D" id="3.30.200.20">
    <property type="entry name" value="Phosphorylase Kinase, domain 1"/>
    <property type="match status" value="1"/>
</dbReference>
<dbReference type="InterPro" id="IPR002182">
    <property type="entry name" value="NB-ARC"/>
</dbReference>
<dbReference type="PRINTS" id="PR00364">
    <property type="entry name" value="DISEASERSIST"/>
</dbReference>
<dbReference type="GO" id="GO:0042742">
    <property type="term" value="P:defense response to bacterium"/>
    <property type="evidence" value="ECO:0007669"/>
    <property type="project" value="UniProtKB-ARBA"/>
</dbReference>
<keyword evidence="10" id="KW-1185">Reference proteome</keyword>
<name>A0A811R9B8_9POAL</name>
<dbReference type="AlphaFoldDB" id="A0A811R9B8"/>
<dbReference type="Pfam" id="PF23598">
    <property type="entry name" value="LRR_14"/>
    <property type="match status" value="1"/>
</dbReference>
<dbReference type="SMART" id="SM00369">
    <property type="entry name" value="LRR_TYP"/>
    <property type="match status" value="2"/>
</dbReference>
<comment type="caution">
    <text evidence="9">The sequence shown here is derived from an EMBL/GenBank/DDBJ whole genome shotgun (WGS) entry which is preliminary data.</text>
</comment>
<gene>
    <name evidence="9" type="ORF">NCGR_LOCUS49916</name>
</gene>
<dbReference type="Pfam" id="PF00931">
    <property type="entry name" value="NB-ARC"/>
    <property type="match status" value="1"/>
</dbReference>
<feature type="domain" description="Disease resistance R13L4/SHOC-2-like LRR" evidence="8">
    <location>
        <begin position="841"/>
        <end position="1206"/>
    </location>
</feature>
<keyword evidence="5" id="KW-0547">Nucleotide-binding</keyword>
<dbReference type="InterPro" id="IPR032675">
    <property type="entry name" value="LRR_dom_sf"/>
</dbReference>
<dbReference type="PROSITE" id="PS51450">
    <property type="entry name" value="LRR"/>
    <property type="match status" value="1"/>
</dbReference>
<keyword evidence="6" id="KW-0175">Coiled coil</keyword>
<dbReference type="GO" id="GO:0043531">
    <property type="term" value="F:ADP binding"/>
    <property type="evidence" value="ECO:0007669"/>
    <property type="project" value="InterPro"/>
</dbReference>
<accession>A0A811R9B8</accession>
<dbReference type="GO" id="GO:0005524">
    <property type="term" value="F:ATP binding"/>
    <property type="evidence" value="ECO:0007669"/>
    <property type="project" value="UniProtKB-KW"/>
</dbReference>
<dbReference type="InterPro" id="IPR027417">
    <property type="entry name" value="P-loop_NTPase"/>
</dbReference>
<dbReference type="InterPro" id="IPR050905">
    <property type="entry name" value="Plant_NBS-LRR"/>
</dbReference>
<evidence type="ECO:0000256" key="4">
    <source>
        <dbReference type="ARBA" id="ARBA00022821"/>
    </source>
</evidence>
<dbReference type="GO" id="GO:0002758">
    <property type="term" value="P:innate immune response-activating signaling pathway"/>
    <property type="evidence" value="ECO:0007669"/>
    <property type="project" value="UniProtKB-ARBA"/>
</dbReference>
<dbReference type="Gene3D" id="3.80.10.10">
    <property type="entry name" value="Ribonuclease Inhibitor"/>
    <property type="match status" value="2"/>
</dbReference>
<evidence type="ECO:0000256" key="5">
    <source>
        <dbReference type="ARBA" id="ARBA00022840"/>
    </source>
</evidence>
<keyword evidence="3" id="KW-0677">Repeat</keyword>
<dbReference type="SUPFAM" id="SSF56112">
    <property type="entry name" value="Protein kinase-like (PK-like)"/>
    <property type="match status" value="1"/>
</dbReference>
<dbReference type="SUPFAM" id="SSF52058">
    <property type="entry name" value="L domain-like"/>
    <property type="match status" value="1"/>
</dbReference>
<dbReference type="FunFam" id="3.40.50.300:FF:001091">
    <property type="entry name" value="Probable disease resistance protein At1g61300"/>
    <property type="match status" value="1"/>
</dbReference>
<dbReference type="FunFam" id="1.10.10.10:FF:000322">
    <property type="entry name" value="Probable disease resistance protein At1g63360"/>
    <property type="match status" value="1"/>
</dbReference>
<dbReference type="InterPro" id="IPR042197">
    <property type="entry name" value="Apaf_helical"/>
</dbReference>
<dbReference type="PANTHER" id="PTHR33463">
    <property type="entry name" value="NB-ARC DOMAIN-CONTAINING PROTEIN-RELATED"/>
    <property type="match status" value="1"/>
</dbReference>
<dbReference type="GO" id="GO:0009626">
    <property type="term" value="P:plant-type hypersensitive response"/>
    <property type="evidence" value="ECO:0007669"/>
    <property type="project" value="UniProtKB-ARBA"/>
</dbReference>
<evidence type="ECO:0000256" key="3">
    <source>
        <dbReference type="ARBA" id="ARBA00022737"/>
    </source>
</evidence>
<organism evidence="9 10">
    <name type="scientific">Miscanthus lutarioriparius</name>
    <dbReference type="NCBI Taxonomy" id="422564"/>
    <lineage>
        <taxon>Eukaryota</taxon>
        <taxon>Viridiplantae</taxon>
        <taxon>Streptophyta</taxon>
        <taxon>Embryophyta</taxon>
        <taxon>Tracheophyta</taxon>
        <taxon>Spermatophyta</taxon>
        <taxon>Magnoliopsida</taxon>
        <taxon>Liliopsida</taxon>
        <taxon>Poales</taxon>
        <taxon>Poaceae</taxon>
        <taxon>PACMAD clade</taxon>
        <taxon>Panicoideae</taxon>
        <taxon>Andropogonodae</taxon>
        <taxon>Andropogoneae</taxon>
        <taxon>Saccharinae</taxon>
        <taxon>Miscanthus</taxon>
    </lineage>
</organism>
<evidence type="ECO:0000256" key="1">
    <source>
        <dbReference type="ARBA" id="ARBA00008894"/>
    </source>
</evidence>
<sequence>MDDYKCSNDDMLERILQDPDSMPRVMQLEYLKRITDNFSDERLLGEGGFGKVYKIINKWRNRSAEALSSVDCQQIRSCLEIGKCCMKSERNERPTTGEIITKLSLESIDCSLDSEEGPLCQKTKRSCHTPPENQEEEIIMKIKEHMEKLREKSREVRDKIELAKGNGMLSQLRECLDDQPGDIAQPTSVLHIDVHAALIAKSDGLHCNLNLAAVGLPPLGNQGQLKRKVVITTRSRSLCDQMLVNRAINVPGLKMNEALQLFQECIGNNSLYSEPCIGTLAKDLVEQLRALPSELIRIGSAMRGKREPGQWQNIVAIAKELMHIKDQEASSLTEGIVITKLKQCLQNLRGRRNDVNHEIEFGKREGKVATNQINNWLASVDTNISVGMVICESEQNELNWDLSVIAAGMLRRLQECLSGQPSVVTVEALPPSVQEIPCSSTEQQPSRDKIFGEAMEYIKHSSVGVIGIWGLGGVGKTHLLTNINNAFHGDSLFHYVIFVTASKEGSVEKIQDEIGKKLKLKFPEGGDVKSRANIILDFLKTRKFLILLDDVWNRIDLEAVGIPYPLGRSKVVLTTRSKTVCGQMDVRKEINIARLPDDEAWQLFQDKVGQGTLSSRPRIEALAKELVEEMKGLPLALITVGRAMYGKSNPKQWESAILYMKQSCCDGDDQDLHMENDVFRRLKFSYDGLRNNTLRQCLLTCSLWPEDKVIRTGDLIRCWIGLGLVDECDIHGSYRKAHSLIGELTAACLLDICHTGLHIGGYIYRRETFTHQELPIEVGVKMHDVIRDMAIWISCGCSDNKDKWVVRARVGANLSIRTIPWTRAECISLMYSKIEKLHPVLPFTCSTTLKRLYLQQNHLDERIFGAIQSFTELTYLDLSDNRIKEIPEELFALVNLEHLDLSFNRALRTVPKRLRELTKLKFLYLAGTSIKVIPTEVISCLTELQVIDIIIMSIDYKSKIMQELCTLPNLKAVDIAIEGDDGYESLRKVAAGIPIRDLVIARLRLEETNKLYLAVDTLTGDIAGRTLNELHVRYCDMEQIILGDELGKPFDALSVLALNRLDNLTNIIMWEGTSSSQALFPRLTHLYVYSCRKLQHLSWAPYLPCLEYLRVGGCLDMKQICIGAGQQSSKTFPCLKYLILSNNRRLASLCGSDVTFPCLEELLISRCPKLKRLPFTMQSLPDMLTKLYIHPWDKLEWEDEAVKSFLERVRVVD</sequence>
<evidence type="ECO:0000313" key="10">
    <source>
        <dbReference type="Proteomes" id="UP000604825"/>
    </source>
</evidence>
<dbReference type="InterPro" id="IPR055414">
    <property type="entry name" value="LRR_R13L4/SHOC2-like"/>
</dbReference>
<evidence type="ECO:0000259" key="7">
    <source>
        <dbReference type="Pfam" id="PF00931"/>
    </source>
</evidence>
<evidence type="ECO:0000256" key="6">
    <source>
        <dbReference type="SAM" id="Coils"/>
    </source>
</evidence>
<protein>
    <submittedName>
        <fullName evidence="9">Uncharacterized protein</fullName>
    </submittedName>
</protein>
<feature type="domain" description="NB-ARC" evidence="7">
    <location>
        <begin position="459"/>
        <end position="613"/>
    </location>
</feature>
<dbReference type="Gene3D" id="3.40.50.300">
    <property type="entry name" value="P-loop containing nucleotide triphosphate hydrolases"/>
    <property type="match status" value="1"/>
</dbReference>
<evidence type="ECO:0000256" key="2">
    <source>
        <dbReference type="ARBA" id="ARBA00022614"/>
    </source>
</evidence>
<dbReference type="Proteomes" id="UP000604825">
    <property type="component" value="Unassembled WGS sequence"/>
</dbReference>
<proteinExistence type="inferred from homology"/>
<dbReference type="InterPro" id="IPR001611">
    <property type="entry name" value="Leu-rich_rpt"/>
</dbReference>
<reference evidence="9" key="1">
    <citation type="submission" date="2020-10" db="EMBL/GenBank/DDBJ databases">
        <authorList>
            <person name="Han B."/>
            <person name="Lu T."/>
            <person name="Zhao Q."/>
            <person name="Huang X."/>
            <person name="Zhao Y."/>
        </authorList>
    </citation>
    <scope>NUCLEOTIDE SEQUENCE</scope>
</reference>
<dbReference type="OrthoDB" id="675885at2759"/>
<dbReference type="EMBL" id="CAJGYO010000014">
    <property type="protein sequence ID" value="CAD6266611.1"/>
    <property type="molecule type" value="Genomic_DNA"/>
</dbReference>